<dbReference type="PROSITE" id="PS50279">
    <property type="entry name" value="BPTI_KUNITZ_2"/>
    <property type="match status" value="2"/>
</dbReference>
<keyword evidence="2 9" id="KW-0732">Signal</keyword>
<evidence type="ECO:0000256" key="9">
    <source>
        <dbReference type="SAM" id="SignalP"/>
    </source>
</evidence>
<dbReference type="Gene3D" id="2.60.40.10">
    <property type="entry name" value="Immunoglobulins"/>
    <property type="match status" value="1"/>
</dbReference>
<keyword evidence="6" id="KW-0325">Glycoprotein</keyword>
<evidence type="ECO:0000259" key="11">
    <source>
        <dbReference type="PROSITE" id="PS50986"/>
    </source>
</evidence>
<dbReference type="CDD" id="cd00112">
    <property type="entry name" value="LDLa"/>
    <property type="match status" value="1"/>
</dbReference>
<dbReference type="InterPro" id="IPR011106">
    <property type="entry name" value="MANSC_N"/>
</dbReference>
<dbReference type="SMART" id="SM00765">
    <property type="entry name" value="MANEC"/>
    <property type="match status" value="1"/>
</dbReference>
<dbReference type="Pfam" id="PF22352">
    <property type="entry name" value="K319L-like_PKD"/>
    <property type="match status" value="1"/>
</dbReference>
<dbReference type="InterPro" id="IPR002172">
    <property type="entry name" value="LDrepeatLR_classA_rpt"/>
</dbReference>
<dbReference type="SMART" id="SM00192">
    <property type="entry name" value="LDLa"/>
    <property type="match status" value="1"/>
</dbReference>
<accession>A0A3Q3K3B6</accession>
<keyword evidence="5 7" id="KW-1015">Disulfide bond</keyword>
<dbReference type="InterPro" id="IPR013980">
    <property type="entry name" value="MANSC_dom"/>
</dbReference>
<evidence type="ECO:0000256" key="6">
    <source>
        <dbReference type="ARBA" id="ARBA00023180"/>
    </source>
</evidence>
<dbReference type="SUPFAM" id="SSF49299">
    <property type="entry name" value="PKD domain"/>
    <property type="match status" value="1"/>
</dbReference>
<dbReference type="Gene3D" id="4.10.400.10">
    <property type="entry name" value="Low-density Lipoprotein Receptor"/>
    <property type="match status" value="1"/>
</dbReference>
<dbReference type="Proteomes" id="UP000261600">
    <property type="component" value="Unplaced"/>
</dbReference>
<dbReference type="InterPro" id="IPR035986">
    <property type="entry name" value="PKD_dom_sf"/>
</dbReference>
<dbReference type="Gene3D" id="4.10.410.10">
    <property type="entry name" value="Pancreatic trypsin inhibitor Kunitz domain"/>
    <property type="match status" value="2"/>
</dbReference>
<feature type="transmembrane region" description="Helical" evidence="8">
    <location>
        <begin position="452"/>
        <end position="474"/>
    </location>
</feature>
<dbReference type="GeneID" id="109974449"/>
<feature type="disulfide bond" evidence="7">
    <location>
        <begin position="312"/>
        <end position="324"/>
    </location>
</feature>
<feature type="domain" description="BPTI/Kunitz inhibitor" evidence="10">
    <location>
        <begin position="368"/>
        <end position="418"/>
    </location>
</feature>
<dbReference type="InterPro" id="IPR020901">
    <property type="entry name" value="Prtase_inh_Kunz-CS"/>
</dbReference>
<keyword evidence="8" id="KW-0812">Transmembrane</keyword>
<dbReference type="PROSITE" id="PS00280">
    <property type="entry name" value="BPTI_KUNITZ_1"/>
    <property type="match status" value="2"/>
</dbReference>
<evidence type="ECO:0000256" key="3">
    <source>
        <dbReference type="ARBA" id="ARBA00022989"/>
    </source>
</evidence>
<evidence type="ECO:0000256" key="1">
    <source>
        <dbReference type="ARBA" id="ARBA00004370"/>
    </source>
</evidence>
<reference evidence="12" key="2">
    <citation type="submission" date="2025-09" db="UniProtKB">
        <authorList>
            <consortium name="Ensembl"/>
        </authorList>
    </citation>
    <scope>IDENTIFICATION</scope>
</reference>
<evidence type="ECO:0000256" key="4">
    <source>
        <dbReference type="ARBA" id="ARBA00023136"/>
    </source>
</evidence>
<dbReference type="GO" id="GO:0030198">
    <property type="term" value="P:extracellular matrix organization"/>
    <property type="evidence" value="ECO:0007669"/>
    <property type="project" value="TreeGrafter"/>
</dbReference>
<dbReference type="CDD" id="cd22624">
    <property type="entry name" value="Kunitz_HAI1_2-like"/>
    <property type="match status" value="1"/>
</dbReference>
<dbReference type="InterPro" id="IPR002223">
    <property type="entry name" value="Kunitz_BPTI"/>
</dbReference>
<dbReference type="GO" id="GO:0005886">
    <property type="term" value="C:plasma membrane"/>
    <property type="evidence" value="ECO:0007669"/>
    <property type="project" value="TreeGrafter"/>
</dbReference>
<dbReference type="AlphaFoldDB" id="A0A3Q3K3B6"/>
<dbReference type="PRINTS" id="PR00759">
    <property type="entry name" value="BASICPTASE"/>
</dbReference>
<dbReference type="PROSITE" id="PS50068">
    <property type="entry name" value="LDLRA_2"/>
    <property type="match status" value="1"/>
</dbReference>
<dbReference type="InterPro" id="IPR036055">
    <property type="entry name" value="LDL_receptor-like_sf"/>
</dbReference>
<dbReference type="InterPro" id="IPR036880">
    <property type="entry name" value="Kunitz_BPTI_sf"/>
</dbReference>
<dbReference type="Pfam" id="PF00014">
    <property type="entry name" value="Kunitz_BPTI"/>
    <property type="match status" value="2"/>
</dbReference>
<evidence type="ECO:0000259" key="10">
    <source>
        <dbReference type="PROSITE" id="PS50279"/>
    </source>
</evidence>
<feature type="domain" description="MANSC" evidence="11">
    <location>
        <begin position="35"/>
        <end position="119"/>
    </location>
</feature>
<evidence type="ECO:0000313" key="12">
    <source>
        <dbReference type="Ensembl" id="ENSMALP00000022552.1"/>
    </source>
</evidence>
<dbReference type="FunFam" id="4.10.410.10:FF:000020">
    <property type="entry name" value="Collagen, type VI, alpha 3"/>
    <property type="match status" value="1"/>
</dbReference>
<reference evidence="12" key="1">
    <citation type="submission" date="2025-08" db="UniProtKB">
        <authorList>
            <consortium name="Ensembl"/>
        </authorList>
    </citation>
    <scope>IDENTIFICATION</scope>
</reference>
<dbReference type="CDD" id="cd22623">
    <property type="entry name" value="Kunitz_HAI1_1-like"/>
    <property type="match status" value="1"/>
</dbReference>
<dbReference type="InterPro" id="IPR023415">
    <property type="entry name" value="LDLR_class-A_CS"/>
</dbReference>
<dbReference type="Ensembl" id="ENSMALT00000022982.1">
    <property type="protein sequence ID" value="ENSMALP00000022552.1"/>
    <property type="gene ID" value="ENSMALG00000015750.1"/>
</dbReference>
<evidence type="ECO:0000256" key="8">
    <source>
        <dbReference type="SAM" id="Phobius"/>
    </source>
</evidence>
<dbReference type="SUPFAM" id="SSF57424">
    <property type="entry name" value="LDL receptor-like module"/>
    <property type="match status" value="1"/>
</dbReference>
<evidence type="ECO:0000313" key="13">
    <source>
        <dbReference type="Proteomes" id="UP000261600"/>
    </source>
</evidence>
<feature type="signal peptide" evidence="9">
    <location>
        <begin position="1"/>
        <end position="27"/>
    </location>
</feature>
<dbReference type="PANTHER" id="PTHR46750:SF1">
    <property type="entry name" value="KUNITZ-TYPE PROTEASE INHIBITOR 1"/>
    <property type="match status" value="1"/>
</dbReference>
<feature type="disulfide bond" evidence="7">
    <location>
        <begin position="331"/>
        <end position="346"/>
    </location>
</feature>
<dbReference type="Pfam" id="PF07502">
    <property type="entry name" value="MANEC"/>
    <property type="match status" value="1"/>
</dbReference>
<dbReference type="GO" id="GO:0060429">
    <property type="term" value="P:epithelium development"/>
    <property type="evidence" value="ECO:0007669"/>
    <property type="project" value="TreeGrafter"/>
</dbReference>
<sequence length="509" mass="55555">MRTSSSSSLTPSLLLFLLLLRPNGAAGCSDTFTSGQGDFVVDEQGSVKDGAMLLDAAYVGSEADCKLRCCADPRCNLALLGPRGTGAGGAENRTCDLFNCLYRQQFVCRFANQDDYLSYIRKPVFHKYLGEPQGSGQKASVIANAGPDVVVQPGEMVLLNGIESLALGNTRITDYVWSQQSGSEDVEMEPTELRDQVKLSNLLPGSYVFKLKVSNSKKQSDETSVTVLVLSPELSSLYCLAPVKVGPCRAAFPRWRYNAATGSCESFIFGGCKPNYNNYLSQEECELACRGVTATTVRGAALPSAAVCGSACQTDQWMCNGTCCLDRSLECDGVGHCSDGSDEESCIRLNQTFSRLLSLDVNHRIAQCTESPRTGPCRASHTRWYYDPLNKKCHRFTYGGCDGNQNNFEKEDRCRTECDGVTEHNVFSKGMFERFEKVDRSDDDDDSGSGSIALAVILTVAILALLAILTYCFLKARRQRTHRPVTTGTAQVPLSEQETLVYNSTTKPV</sequence>
<evidence type="ECO:0000256" key="5">
    <source>
        <dbReference type="ARBA" id="ARBA00023157"/>
    </source>
</evidence>
<organism evidence="12 13">
    <name type="scientific">Monopterus albus</name>
    <name type="common">Swamp eel</name>
    <dbReference type="NCBI Taxonomy" id="43700"/>
    <lineage>
        <taxon>Eukaryota</taxon>
        <taxon>Metazoa</taxon>
        <taxon>Chordata</taxon>
        <taxon>Craniata</taxon>
        <taxon>Vertebrata</taxon>
        <taxon>Euteleostomi</taxon>
        <taxon>Actinopterygii</taxon>
        <taxon>Neopterygii</taxon>
        <taxon>Teleostei</taxon>
        <taxon>Neoteleostei</taxon>
        <taxon>Acanthomorphata</taxon>
        <taxon>Anabantaria</taxon>
        <taxon>Synbranchiformes</taxon>
        <taxon>Synbranchidae</taxon>
        <taxon>Monopterus</taxon>
    </lineage>
</organism>
<evidence type="ECO:0000256" key="7">
    <source>
        <dbReference type="PROSITE-ProRule" id="PRU00124"/>
    </source>
</evidence>
<dbReference type="PANTHER" id="PTHR46750">
    <property type="entry name" value="KUNITZ-TYPE PROTEASE INHIBITOR 1"/>
    <property type="match status" value="1"/>
</dbReference>
<dbReference type="FunFam" id="4.10.410.10:FF:000006">
    <property type="entry name" value="Serine peptidase inhibitor, Kunitz type 1"/>
    <property type="match status" value="1"/>
</dbReference>
<keyword evidence="13" id="KW-1185">Reference proteome</keyword>
<dbReference type="InterPro" id="IPR013783">
    <property type="entry name" value="Ig-like_fold"/>
</dbReference>
<feature type="domain" description="BPTI/Kunitz inhibitor" evidence="10">
    <location>
        <begin position="239"/>
        <end position="289"/>
    </location>
</feature>
<evidence type="ECO:0000256" key="2">
    <source>
        <dbReference type="ARBA" id="ARBA00022729"/>
    </source>
</evidence>
<dbReference type="STRING" id="43700.ENSMALP00000022552"/>
<dbReference type="PROSITE" id="PS50986">
    <property type="entry name" value="MANSC"/>
    <property type="match status" value="1"/>
</dbReference>
<comment type="subcellular location">
    <subcellularLocation>
        <location evidence="1">Membrane</location>
    </subcellularLocation>
</comment>
<proteinExistence type="predicted"/>
<keyword evidence="3 8" id="KW-1133">Transmembrane helix</keyword>
<dbReference type="GO" id="GO:0004867">
    <property type="term" value="F:serine-type endopeptidase inhibitor activity"/>
    <property type="evidence" value="ECO:0007669"/>
    <property type="project" value="InterPro"/>
</dbReference>
<protein>
    <recommendedName>
        <fullName evidence="14">Serine peptidase inhibitor, Kunitz type 1 b</fullName>
    </recommendedName>
</protein>
<name>A0A3Q3K3B6_MONAL</name>
<dbReference type="PROSITE" id="PS01209">
    <property type="entry name" value="LDLRA_1"/>
    <property type="match status" value="1"/>
</dbReference>
<feature type="disulfide bond" evidence="7">
    <location>
        <begin position="319"/>
        <end position="337"/>
    </location>
</feature>
<dbReference type="GO" id="GO:0008544">
    <property type="term" value="P:epidermis development"/>
    <property type="evidence" value="ECO:0007669"/>
    <property type="project" value="TreeGrafter"/>
</dbReference>
<dbReference type="RefSeq" id="XP_020480304.1">
    <property type="nucleotide sequence ID" value="XM_020624648.1"/>
</dbReference>
<dbReference type="CDD" id="cd00146">
    <property type="entry name" value="PKD"/>
    <property type="match status" value="1"/>
</dbReference>
<dbReference type="SUPFAM" id="SSF57362">
    <property type="entry name" value="BPTI-like"/>
    <property type="match status" value="2"/>
</dbReference>
<feature type="chain" id="PRO_5018691787" description="Serine peptidase inhibitor, Kunitz type 1 b" evidence="9">
    <location>
        <begin position="28"/>
        <end position="509"/>
    </location>
</feature>
<keyword evidence="4 8" id="KW-0472">Membrane</keyword>
<evidence type="ECO:0008006" key="14">
    <source>
        <dbReference type="Google" id="ProtNLM"/>
    </source>
</evidence>
<dbReference type="SMART" id="SM00131">
    <property type="entry name" value="KU"/>
    <property type="match status" value="2"/>
</dbReference>